<evidence type="ECO:0000313" key="14">
    <source>
        <dbReference type="EMBL" id="RKF55788.1"/>
    </source>
</evidence>
<dbReference type="SMART" id="SM00504">
    <property type="entry name" value="Ubox"/>
    <property type="match status" value="1"/>
</dbReference>
<name>A0A420HEE2_9PEZI</name>
<dbReference type="PANTHER" id="PTHR13931">
    <property type="entry name" value="UBIQUITINATION FACTOR E4"/>
    <property type="match status" value="1"/>
</dbReference>
<protein>
    <submittedName>
        <fullName evidence="14">Ubiquitin conjugation factor E4</fullName>
    </submittedName>
</protein>
<dbReference type="GO" id="GO:0006511">
    <property type="term" value="P:ubiquitin-dependent protein catabolic process"/>
    <property type="evidence" value="ECO:0007669"/>
    <property type="project" value="InterPro"/>
</dbReference>
<evidence type="ECO:0000256" key="1">
    <source>
        <dbReference type="ARBA" id="ARBA00000900"/>
    </source>
</evidence>
<sequence>MDSNHSPADISSDAIDKDKMDQIRRRRLEKLGGQSNKISGRSEELGSSILKPFKASEVSSKKKTIDTSFTPSLVENPFAKLTKQDASDSIVRNEPSLFCKFEKYDYELIFAKIRPKAKKKVPEETTEVYENKILSSIFLITLDPEKNSKSLSQKMIYLPNLRKDLEDEGVPTLLTHDRLDSAILEAASAVPMHKSVLDYLIPCFKRITKALNGPRDKSDSMLPILREAERLCICYCIFAIDEPDLFGRSPNPVRDSLTHYMILDPSVEESADFSFIVKLTAEFEENESVKSILINTAIDLSRQLSNLTMNDNFKPYINALKILCQDTKVITAISQHHSFYSSQEPVRGIEKNTFLGPFFHISPIQPEISLQYFSHVKSMNTRMISTAQEALRLTSQAHQKDLLDITYLFVRANVESRNRTLDWFAYALNSNHKRRALRPDPTTLSTDGFLLNITVVLDGLCSPFMDVSFSKIDKIDSQYFRRKPRICITEETKLNADQESSINYYNVTLDGSSNFITDVFFLNMAAHHYGSGGTMSMLKSLDKDIGFLEQKISQLEQERDKISNGHNLSRFEEQLNKFRDVLDKSCSLKYACEAVLFDRITQAKSLTFMRYVSVWLLRVATCSDYTPDKTIVSVPYFLNHRTVFNVSRLPLSSNIPDVFRYLPEYALEDIVSTFIFMFRNIPDITISAIGDELIVLCVTFLESDYVKNPYLKAKLVSLLFFGTWPIHHRQKGVIGDALVGSKFANDNLLHALMKFYIDVELTGAHTQFYDKFNIRYEIFQVIKCIWTNDVYQQHLVQESKKNIEFFLRFVNLLLNDATYVLDEALTKFPKIHDLQNELRTNLALNDEQRTAMEEDLRTAESQAQSYMQLTNETVCMMKLFTKSVSAPFTMPEIVDRVAAMLNYTLDILVGPKSTNLKVDDMKKFRFEPRTLLSEFIDIYLNLGVSEEFVHAVAQDGRSYKPANFEAASRILKRYNLKSPDEIAVWDNLRLRFVRAKEEDDQEEDDLGEIPDEFLDPLLATLMKDPVLLPRSQQVLDRSTIRSHLLSDPNDPFNRQPLKIEEVIELPDLKARITQWKQEAKAKAARLHSATSMDVSGG</sequence>
<evidence type="ECO:0000256" key="6">
    <source>
        <dbReference type="ARBA" id="ARBA00022490"/>
    </source>
</evidence>
<feature type="compositionally biased region" description="Basic and acidic residues" evidence="12">
    <location>
        <begin position="14"/>
        <end position="23"/>
    </location>
</feature>
<evidence type="ECO:0000256" key="10">
    <source>
        <dbReference type="ARBA" id="ARBA00023242"/>
    </source>
</evidence>
<comment type="similarity">
    <text evidence="5">Belongs to the ubiquitin conjugation factor E4 family.</text>
</comment>
<dbReference type="InterPro" id="IPR013083">
    <property type="entry name" value="Znf_RING/FYVE/PHD"/>
</dbReference>
<evidence type="ECO:0000256" key="7">
    <source>
        <dbReference type="ARBA" id="ARBA00022679"/>
    </source>
</evidence>
<keyword evidence="7" id="KW-0808">Transferase</keyword>
<dbReference type="GO" id="GO:0036503">
    <property type="term" value="P:ERAD pathway"/>
    <property type="evidence" value="ECO:0007669"/>
    <property type="project" value="InterPro"/>
</dbReference>
<keyword evidence="8" id="KW-0833">Ubl conjugation pathway</keyword>
<dbReference type="Proteomes" id="UP000286134">
    <property type="component" value="Unassembled WGS sequence"/>
</dbReference>
<reference evidence="14 15" key="1">
    <citation type="journal article" date="2018" name="BMC Genomics">
        <title>Comparative genome analyses reveal sequence features reflecting distinct modes of host-adaptation between dicot and monocot powdery mildew.</title>
        <authorList>
            <person name="Wu Y."/>
            <person name="Ma X."/>
            <person name="Pan Z."/>
            <person name="Kale S.D."/>
            <person name="Song Y."/>
            <person name="King H."/>
            <person name="Zhang Q."/>
            <person name="Presley C."/>
            <person name="Deng X."/>
            <person name="Wei C.I."/>
            <person name="Xiao S."/>
        </authorList>
    </citation>
    <scope>NUCLEOTIDE SEQUENCE [LARGE SCALE GENOMIC DNA]</scope>
    <source>
        <strain evidence="14">UMSG2</strain>
    </source>
</reference>
<evidence type="ECO:0000313" key="15">
    <source>
        <dbReference type="Proteomes" id="UP000286134"/>
    </source>
</evidence>
<dbReference type="InterPro" id="IPR019474">
    <property type="entry name" value="Ub_conjug_fac_E4_core"/>
</dbReference>
<dbReference type="InterPro" id="IPR045132">
    <property type="entry name" value="UBE4"/>
</dbReference>
<dbReference type="GO" id="GO:0034450">
    <property type="term" value="F:ubiquitin-ubiquitin ligase activity"/>
    <property type="evidence" value="ECO:0007669"/>
    <property type="project" value="InterPro"/>
</dbReference>
<dbReference type="PROSITE" id="PS51698">
    <property type="entry name" value="U_BOX"/>
    <property type="match status" value="1"/>
</dbReference>
<dbReference type="GO" id="GO:0003755">
    <property type="term" value="F:peptidyl-prolyl cis-trans isomerase activity"/>
    <property type="evidence" value="ECO:0007669"/>
    <property type="project" value="UniProtKB-KW"/>
</dbReference>
<evidence type="ECO:0000256" key="12">
    <source>
        <dbReference type="SAM" id="MobiDB-lite"/>
    </source>
</evidence>
<evidence type="ECO:0000259" key="13">
    <source>
        <dbReference type="PROSITE" id="PS51698"/>
    </source>
</evidence>
<dbReference type="EMBL" id="MCFK01008701">
    <property type="protein sequence ID" value="RKF55788.1"/>
    <property type="molecule type" value="Genomic_DNA"/>
</dbReference>
<gene>
    <name evidence="14" type="ORF">OnM2_087026</name>
</gene>
<proteinExistence type="inferred from homology"/>
<evidence type="ECO:0000256" key="9">
    <source>
        <dbReference type="ARBA" id="ARBA00023110"/>
    </source>
</evidence>
<evidence type="ECO:0000256" key="11">
    <source>
        <dbReference type="SAM" id="Coils"/>
    </source>
</evidence>
<dbReference type="GO" id="GO:0000151">
    <property type="term" value="C:ubiquitin ligase complex"/>
    <property type="evidence" value="ECO:0007669"/>
    <property type="project" value="InterPro"/>
</dbReference>
<feature type="region of interest" description="Disordered" evidence="12">
    <location>
        <begin position="1"/>
        <end position="43"/>
    </location>
</feature>
<evidence type="ECO:0000256" key="4">
    <source>
        <dbReference type="ARBA" id="ARBA00004906"/>
    </source>
</evidence>
<feature type="domain" description="U-box" evidence="13">
    <location>
        <begin position="1008"/>
        <end position="1082"/>
    </location>
</feature>
<keyword evidence="9" id="KW-0697">Rotamase</keyword>
<keyword evidence="10" id="KW-0539">Nucleus</keyword>
<dbReference type="PANTHER" id="PTHR13931:SF2">
    <property type="entry name" value="UBIQUITIN CONJUGATION FACTOR E4 B"/>
    <property type="match status" value="1"/>
</dbReference>
<evidence type="ECO:0000256" key="3">
    <source>
        <dbReference type="ARBA" id="ARBA00004496"/>
    </source>
</evidence>
<evidence type="ECO:0000256" key="8">
    <source>
        <dbReference type="ARBA" id="ARBA00022786"/>
    </source>
</evidence>
<keyword evidence="9" id="KW-0413">Isomerase</keyword>
<comment type="caution">
    <text evidence="14">The sequence shown here is derived from an EMBL/GenBank/DDBJ whole genome shotgun (WGS) entry which is preliminary data.</text>
</comment>
<dbReference type="AlphaFoldDB" id="A0A420HEE2"/>
<dbReference type="Pfam" id="PF04564">
    <property type="entry name" value="U-box"/>
    <property type="match status" value="1"/>
</dbReference>
<comment type="catalytic activity">
    <reaction evidence="1">
        <text>S-ubiquitinyl-[E2 ubiquitin-conjugating enzyme]-L-cysteine + [acceptor protein]-L-lysine = [E2 ubiquitin-conjugating enzyme]-L-cysteine + N(6)-ubiquitinyl-[acceptor protein]-L-lysine.</text>
        <dbReference type="EC" id="2.3.2.27"/>
    </reaction>
</comment>
<dbReference type="InterPro" id="IPR003613">
    <property type="entry name" value="Ubox_domain"/>
</dbReference>
<dbReference type="GO" id="GO:0005634">
    <property type="term" value="C:nucleus"/>
    <property type="evidence" value="ECO:0007669"/>
    <property type="project" value="UniProtKB-SubCell"/>
</dbReference>
<dbReference type="UniPathway" id="UPA00143"/>
<dbReference type="FunFam" id="3.30.40.10:FF:000055">
    <property type="entry name" value="Ubiquitin conjugation factor e4 a"/>
    <property type="match status" value="1"/>
</dbReference>
<dbReference type="Gene3D" id="3.30.40.10">
    <property type="entry name" value="Zinc/RING finger domain, C3HC4 (zinc finger)"/>
    <property type="match status" value="1"/>
</dbReference>
<dbReference type="GO" id="GO:0005737">
    <property type="term" value="C:cytoplasm"/>
    <property type="evidence" value="ECO:0007669"/>
    <property type="project" value="UniProtKB-SubCell"/>
</dbReference>
<keyword evidence="15" id="KW-1185">Reference proteome</keyword>
<accession>A0A420HEE2</accession>
<comment type="subcellular location">
    <subcellularLocation>
        <location evidence="3">Cytoplasm</location>
    </subcellularLocation>
    <subcellularLocation>
        <location evidence="2">Nucleus</location>
    </subcellularLocation>
</comment>
<comment type="pathway">
    <text evidence="4">Protein modification; protein ubiquitination.</text>
</comment>
<keyword evidence="6" id="KW-0963">Cytoplasm</keyword>
<dbReference type="GO" id="GO:0000209">
    <property type="term" value="P:protein polyubiquitination"/>
    <property type="evidence" value="ECO:0007669"/>
    <property type="project" value="TreeGrafter"/>
</dbReference>
<evidence type="ECO:0000256" key="2">
    <source>
        <dbReference type="ARBA" id="ARBA00004123"/>
    </source>
</evidence>
<organism evidence="14 15">
    <name type="scientific">Erysiphe neolycopersici</name>
    <dbReference type="NCBI Taxonomy" id="212602"/>
    <lineage>
        <taxon>Eukaryota</taxon>
        <taxon>Fungi</taxon>
        <taxon>Dikarya</taxon>
        <taxon>Ascomycota</taxon>
        <taxon>Pezizomycotina</taxon>
        <taxon>Leotiomycetes</taxon>
        <taxon>Erysiphales</taxon>
        <taxon>Erysiphaceae</taxon>
        <taxon>Erysiphe</taxon>
    </lineage>
</organism>
<dbReference type="STRING" id="212602.A0A420HEE2"/>
<dbReference type="OrthoDB" id="20295at2759"/>
<keyword evidence="11" id="KW-0175">Coiled coil</keyword>
<dbReference type="SUPFAM" id="SSF57850">
    <property type="entry name" value="RING/U-box"/>
    <property type="match status" value="1"/>
</dbReference>
<evidence type="ECO:0000256" key="5">
    <source>
        <dbReference type="ARBA" id="ARBA00007434"/>
    </source>
</evidence>
<feature type="coiled-coil region" evidence="11">
    <location>
        <begin position="538"/>
        <end position="565"/>
    </location>
</feature>
<dbReference type="Pfam" id="PF10408">
    <property type="entry name" value="Ufd2P_core"/>
    <property type="match status" value="1"/>
</dbReference>